<evidence type="ECO:0000256" key="1">
    <source>
        <dbReference type="SAM" id="Phobius"/>
    </source>
</evidence>
<dbReference type="AlphaFoldDB" id="A0A2P2CJJ4"/>
<protein>
    <submittedName>
        <fullName evidence="2">Uncharacterized protein</fullName>
    </submittedName>
</protein>
<sequence length="78" mass="7862">MKPVSGTMLLVAALLTSPALAGAVMGAVPVDVALVRYLVVAGLCWVLLTVAAEWLWSEPQAQAAEVAPTSGDGTPDGS</sequence>
<gene>
    <name evidence="2" type="ORF">NOCA170079</name>
</gene>
<feature type="transmembrane region" description="Helical" evidence="1">
    <location>
        <begin position="37"/>
        <end position="56"/>
    </location>
</feature>
<reference evidence="2" key="1">
    <citation type="submission" date="2015-08" db="EMBL/GenBank/DDBJ databases">
        <authorList>
            <person name="Babu N.S."/>
            <person name="Beckwith C.J."/>
            <person name="Beseler K.G."/>
            <person name="Brison A."/>
            <person name="Carone J.V."/>
            <person name="Caskin T.P."/>
            <person name="Diamond M."/>
            <person name="Durham M.E."/>
            <person name="Foxe J.M."/>
            <person name="Go M."/>
            <person name="Henderson B.A."/>
            <person name="Jones I.B."/>
            <person name="McGettigan J.A."/>
            <person name="Micheletti S.J."/>
            <person name="Nasrallah M.E."/>
            <person name="Ortiz D."/>
            <person name="Piller C.R."/>
            <person name="Privatt S.R."/>
            <person name="Schneider S.L."/>
            <person name="Sharp S."/>
            <person name="Smith T.C."/>
            <person name="Stanton J.D."/>
            <person name="Ullery H.E."/>
            <person name="Wilson R.J."/>
            <person name="Serrano M.G."/>
            <person name="Buck G."/>
            <person name="Lee V."/>
            <person name="Wang Y."/>
            <person name="Carvalho R."/>
            <person name="Voegtly L."/>
            <person name="Shi R."/>
            <person name="Duckworth R."/>
            <person name="Johnson A."/>
            <person name="Loviza R."/>
            <person name="Walstead R."/>
            <person name="Shah Z."/>
            <person name="Kiflezghi M."/>
            <person name="Wade K."/>
            <person name="Ball S.L."/>
            <person name="Bradley K.W."/>
            <person name="Asai D.J."/>
            <person name="Bowman C.A."/>
            <person name="Russell D.A."/>
            <person name="Pope W.H."/>
            <person name="Jacobs-Sera D."/>
            <person name="Hendrix R.W."/>
            <person name="Hatfull G.F."/>
        </authorList>
    </citation>
    <scope>NUCLEOTIDE SEQUENCE</scope>
</reference>
<accession>A0A2P2CJJ4</accession>
<keyword evidence="1" id="KW-0472">Membrane</keyword>
<keyword evidence="1" id="KW-1133">Transmembrane helix</keyword>
<organism evidence="2">
    <name type="scientific">metagenome</name>
    <dbReference type="NCBI Taxonomy" id="256318"/>
    <lineage>
        <taxon>unclassified sequences</taxon>
        <taxon>metagenomes</taxon>
    </lineage>
</organism>
<evidence type="ECO:0000313" key="2">
    <source>
        <dbReference type="EMBL" id="CUR62133.1"/>
    </source>
</evidence>
<dbReference type="EMBL" id="CZKB01000027">
    <property type="protein sequence ID" value="CUR62133.1"/>
    <property type="molecule type" value="Genomic_DNA"/>
</dbReference>
<keyword evidence="1" id="KW-0812">Transmembrane</keyword>
<proteinExistence type="predicted"/>
<name>A0A2P2CJJ4_9ZZZZ</name>